<dbReference type="GO" id="GO:0015074">
    <property type="term" value="P:DNA integration"/>
    <property type="evidence" value="ECO:0007669"/>
    <property type="project" value="InterPro"/>
</dbReference>
<reference evidence="2" key="1">
    <citation type="submission" date="2021-02" db="EMBL/GenBank/DDBJ databases">
        <authorList>
            <person name="Nowell W R."/>
        </authorList>
    </citation>
    <scope>NUCLEOTIDE SEQUENCE</scope>
</reference>
<dbReference type="Proteomes" id="UP000663874">
    <property type="component" value="Unassembled WGS sequence"/>
</dbReference>
<dbReference type="InterPro" id="IPR001584">
    <property type="entry name" value="Integrase_cat-core"/>
</dbReference>
<dbReference type="PROSITE" id="PS50994">
    <property type="entry name" value="INTEGRASE"/>
    <property type="match status" value="1"/>
</dbReference>
<gene>
    <name evidence="2" type="ORF">FNK824_LOCUS23150</name>
</gene>
<evidence type="ECO:0000313" key="3">
    <source>
        <dbReference type="Proteomes" id="UP000663874"/>
    </source>
</evidence>
<dbReference type="Gene3D" id="3.30.420.10">
    <property type="entry name" value="Ribonuclease H-like superfamily/Ribonuclease H"/>
    <property type="match status" value="1"/>
</dbReference>
<dbReference type="EMBL" id="CAJOBE010004844">
    <property type="protein sequence ID" value="CAF3949714.1"/>
    <property type="molecule type" value="Genomic_DNA"/>
</dbReference>
<dbReference type="PANTHER" id="PTHR46585">
    <property type="entry name" value="INTEGRASE CORE DOMAIN CONTAINING PROTEIN"/>
    <property type="match status" value="1"/>
</dbReference>
<protein>
    <recommendedName>
        <fullName evidence="1">Integrase catalytic domain-containing protein</fullName>
    </recommendedName>
</protein>
<organism evidence="2 3">
    <name type="scientific">Rotaria sordida</name>
    <dbReference type="NCBI Taxonomy" id="392033"/>
    <lineage>
        <taxon>Eukaryota</taxon>
        <taxon>Metazoa</taxon>
        <taxon>Spiralia</taxon>
        <taxon>Gnathifera</taxon>
        <taxon>Rotifera</taxon>
        <taxon>Eurotatoria</taxon>
        <taxon>Bdelloidea</taxon>
        <taxon>Philodinida</taxon>
        <taxon>Philodinidae</taxon>
        <taxon>Rotaria</taxon>
    </lineage>
</organism>
<name>A0A819KIR4_9BILA</name>
<evidence type="ECO:0000313" key="2">
    <source>
        <dbReference type="EMBL" id="CAF3949714.1"/>
    </source>
</evidence>
<dbReference type="InterPro" id="IPR036397">
    <property type="entry name" value="RNaseH_sf"/>
</dbReference>
<accession>A0A819KIR4</accession>
<feature type="domain" description="Integrase catalytic" evidence="1">
    <location>
        <begin position="73"/>
        <end position="161"/>
    </location>
</feature>
<dbReference type="Pfam" id="PF00665">
    <property type="entry name" value="rve"/>
    <property type="match status" value="1"/>
</dbReference>
<dbReference type="InterPro" id="IPR012337">
    <property type="entry name" value="RNaseH-like_sf"/>
</dbReference>
<dbReference type="SUPFAM" id="SSF53098">
    <property type="entry name" value="Ribonuclease H-like"/>
    <property type="match status" value="1"/>
</dbReference>
<comment type="caution">
    <text evidence="2">The sequence shown here is derived from an EMBL/GenBank/DDBJ whole genome shotgun (WGS) entry which is preliminary data.</text>
</comment>
<dbReference type="PANTHER" id="PTHR46585:SF3">
    <property type="entry name" value="INTEGRASE CATALYTIC DOMAIN-CONTAINING PROTEIN"/>
    <property type="match status" value="1"/>
</dbReference>
<proteinExistence type="predicted"/>
<evidence type="ECO:0000259" key="1">
    <source>
        <dbReference type="PROSITE" id="PS50994"/>
    </source>
</evidence>
<sequence>MLSTETKYDPQFNFWAKKCFTIVKINDQSVVYSAKEKLLIVKCRYAQIPLELIKLFISLCDQCASRKTFPKPVVGKPIASVGFMTRIQMDLIDMRSNEFNGFKWIFHAKDHFSKYSWLFPMASKEAINVANILRSIFYQFGPPKILQSDNGREFVPKTPFEVVFGQHSRIDDDMWKSIFNHQQQSDINKIILEEDLPDEIANIVKETDYVDFELISAQGDNDNDRLKTNEKMTNAEHQKECIDETELTVDDGSSNINVKSNDRHRRVREEAEQSYLRNAQSQLVKYKMNSAKRQRTYVIGDIVG</sequence>
<dbReference type="GO" id="GO:0003676">
    <property type="term" value="F:nucleic acid binding"/>
    <property type="evidence" value="ECO:0007669"/>
    <property type="project" value="InterPro"/>
</dbReference>
<dbReference type="AlphaFoldDB" id="A0A819KIR4"/>